<dbReference type="GO" id="GO:0005634">
    <property type="term" value="C:nucleus"/>
    <property type="evidence" value="ECO:0007669"/>
    <property type="project" value="UniProtKB-SubCell"/>
</dbReference>
<evidence type="ECO:0000256" key="6">
    <source>
        <dbReference type="ARBA" id="ARBA00022782"/>
    </source>
</evidence>
<dbReference type="PROSITE" id="PS00028">
    <property type="entry name" value="ZINC_FINGER_C2H2_1"/>
    <property type="match status" value="1"/>
</dbReference>
<keyword evidence="6" id="KW-0221">Differentiation</keyword>
<feature type="domain" description="C2H2-type" evidence="16">
    <location>
        <begin position="562"/>
        <end position="590"/>
    </location>
</feature>
<evidence type="ECO:0000256" key="2">
    <source>
        <dbReference type="ARBA" id="ARBA00022473"/>
    </source>
</evidence>
<dbReference type="SMART" id="SM00225">
    <property type="entry name" value="BTB"/>
    <property type="match status" value="1"/>
</dbReference>
<gene>
    <name evidence="17" type="ORF">PV328_009709</name>
</gene>
<comment type="function">
    <text evidence="12">Putative transcription factor required for axon growth and guidance in the central and peripheral nervous systems. Repels CNS axons away from the midline by promoting the expression of the midline repellent sli and its receptor robo.</text>
</comment>
<dbReference type="InterPro" id="IPR051095">
    <property type="entry name" value="Dros_DevTransReg"/>
</dbReference>
<feature type="region of interest" description="Disordered" evidence="14">
    <location>
        <begin position="314"/>
        <end position="337"/>
    </location>
</feature>
<keyword evidence="2" id="KW-0217">Developmental protein</keyword>
<dbReference type="GO" id="GO:0008406">
    <property type="term" value="P:gonad development"/>
    <property type="evidence" value="ECO:0007669"/>
    <property type="project" value="UniProtKB-ARBA"/>
</dbReference>
<keyword evidence="8" id="KW-0524">Neurogenesis</keyword>
<dbReference type="Gene3D" id="3.30.160.60">
    <property type="entry name" value="Classic Zinc Finger"/>
    <property type="match status" value="1"/>
</dbReference>
<dbReference type="EMBL" id="JAQQBS010001424">
    <property type="protein sequence ID" value="KAK0158743.1"/>
    <property type="molecule type" value="Genomic_DNA"/>
</dbReference>
<dbReference type="GO" id="GO:0006357">
    <property type="term" value="P:regulation of transcription by RNA polymerase II"/>
    <property type="evidence" value="ECO:0007669"/>
    <property type="project" value="TreeGrafter"/>
</dbReference>
<evidence type="ECO:0000256" key="9">
    <source>
        <dbReference type="ARBA" id="ARBA00023015"/>
    </source>
</evidence>
<dbReference type="InterPro" id="IPR000210">
    <property type="entry name" value="BTB/POZ_dom"/>
</dbReference>
<dbReference type="SMART" id="SM00355">
    <property type="entry name" value="ZnF_C2H2"/>
    <property type="match status" value="3"/>
</dbReference>
<evidence type="ECO:0000256" key="8">
    <source>
        <dbReference type="ARBA" id="ARBA00022902"/>
    </source>
</evidence>
<dbReference type="PANTHER" id="PTHR23110">
    <property type="entry name" value="BTB DOMAIN TRANSCRIPTION FACTOR"/>
    <property type="match status" value="1"/>
</dbReference>
<evidence type="ECO:0000256" key="7">
    <source>
        <dbReference type="ARBA" id="ARBA00022833"/>
    </source>
</evidence>
<sequence length="593" mass="66003">MEDDQQFCLRWNNHQTTLIQNFDTLLESGTLVDCTLAAEGKYLKAHKVVLSACSPYFEGLLNEHYDKHPVFILKDVKFKELKAMMDYMYRGEVNISQDQLAALLKAAESLQIKGLSESKTGGSNSGSSSNNKTETRQQKVVSQPTATSLDIPHASSGLTIEKNTKVPRQSLAQVSVSDLPEDSASPQLPKGITSREGSQSPTARKRKRFRRRSIGDDSSMDNHEASNSSDMPQQMNAPALGIAPVVDEKSHVDSTDPLGRSALMQQLTKSTDEMLQMPIEKPEPNDALIEPKSEYLEDPEESVEDLTLDDDLNDQNEMEQDNNRAGPSHDPSQHPGLAAWHVSGDRSNAGGVVGSVAGAPGTTDEVFLAAQEAAQAHRDSQERNYSSSNWTVPTLPPSISKDNISTRRTRSTTFGDDYLFGNKGRMRRLGPRKYLCTDCGNTFALKASLTRHQSLECTREMALDSKPKTTKQLKTSAKTIKPLIPKVMKTSAPKFILPKVSLPKIMASKSSIKSDSDQRLSFKSKSESKKKKHMCKRCGRDYAFYTSLWRHLHYECGMEPKFTCEICRLRFAQKSNLERHMRNMHSSANITLP</sequence>
<dbReference type="SUPFAM" id="SSF54695">
    <property type="entry name" value="POZ domain"/>
    <property type="match status" value="1"/>
</dbReference>
<dbReference type="PANTHER" id="PTHR23110:SF111">
    <property type="entry name" value="LONGITUDINALS LACKING PROTEIN, ISOFORMS F_I_K_T"/>
    <property type="match status" value="1"/>
</dbReference>
<evidence type="ECO:0000256" key="10">
    <source>
        <dbReference type="ARBA" id="ARBA00023163"/>
    </source>
</evidence>
<dbReference type="InterPro" id="IPR036236">
    <property type="entry name" value="Znf_C2H2_sf"/>
</dbReference>
<accession>A0AA39F0Z8</accession>
<keyword evidence="11" id="KW-0539">Nucleus</keyword>
<keyword evidence="10" id="KW-0804">Transcription</keyword>
<feature type="compositionally biased region" description="Basic residues" evidence="14">
    <location>
        <begin position="203"/>
        <end position="212"/>
    </location>
</feature>
<evidence type="ECO:0000256" key="5">
    <source>
        <dbReference type="ARBA" id="ARBA00022771"/>
    </source>
</evidence>
<dbReference type="InterPro" id="IPR013087">
    <property type="entry name" value="Znf_C2H2_type"/>
</dbReference>
<dbReference type="GO" id="GO:0045476">
    <property type="term" value="P:nurse cell apoptotic process"/>
    <property type="evidence" value="ECO:0007669"/>
    <property type="project" value="UniProtKB-ARBA"/>
</dbReference>
<evidence type="ECO:0000256" key="14">
    <source>
        <dbReference type="SAM" id="MobiDB-lite"/>
    </source>
</evidence>
<evidence type="ECO:0000256" key="3">
    <source>
        <dbReference type="ARBA" id="ARBA00022723"/>
    </source>
</evidence>
<dbReference type="Gene3D" id="3.30.710.10">
    <property type="entry name" value="Potassium Channel Kv1.1, Chain A"/>
    <property type="match status" value="1"/>
</dbReference>
<dbReference type="SUPFAM" id="SSF57667">
    <property type="entry name" value="beta-beta-alpha zinc fingers"/>
    <property type="match status" value="1"/>
</dbReference>
<comment type="subcellular location">
    <subcellularLocation>
        <location evidence="1">Nucleus</location>
    </subcellularLocation>
</comment>
<dbReference type="GO" id="GO:0016199">
    <property type="term" value="P:axon midline choice point recognition"/>
    <property type="evidence" value="ECO:0007669"/>
    <property type="project" value="UniProtKB-ARBA"/>
</dbReference>
<feature type="domain" description="C2H2-type" evidence="16">
    <location>
        <begin position="434"/>
        <end position="467"/>
    </location>
</feature>
<dbReference type="GO" id="GO:0008270">
    <property type="term" value="F:zinc ion binding"/>
    <property type="evidence" value="ECO:0007669"/>
    <property type="project" value="UniProtKB-KW"/>
</dbReference>
<keyword evidence="18" id="KW-1185">Reference proteome</keyword>
<evidence type="ECO:0000256" key="1">
    <source>
        <dbReference type="ARBA" id="ARBA00004123"/>
    </source>
</evidence>
<evidence type="ECO:0000256" key="11">
    <source>
        <dbReference type="ARBA" id="ARBA00023242"/>
    </source>
</evidence>
<name>A0AA39F0Z8_9HYME</name>
<dbReference type="Proteomes" id="UP001168990">
    <property type="component" value="Unassembled WGS sequence"/>
</dbReference>
<feature type="region of interest" description="Disordered" evidence="14">
    <location>
        <begin position="377"/>
        <end position="406"/>
    </location>
</feature>
<feature type="domain" description="C2H2-type" evidence="16">
    <location>
        <begin position="533"/>
        <end position="560"/>
    </location>
</feature>
<dbReference type="Pfam" id="PF00096">
    <property type="entry name" value="zf-C2H2"/>
    <property type="match status" value="1"/>
</dbReference>
<evidence type="ECO:0000256" key="13">
    <source>
        <dbReference type="PROSITE-ProRule" id="PRU00042"/>
    </source>
</evidence>
<dbReference type="FunFam" id="3.30.160.60:FF:000100">
    <property type="entry name" value="Zinc finger 45-like"/>
    <property type="match status" value="1"/>
</dbReference>
<dbReference type="CDD" id="cd18315">
    <property type="entry name" value="BTB_POZ_BAB-like"/>
    <property type="match status" value="1"/>
</dbReference>
<feature type="compositionally biased region" description="Polar residues" evidence="14">
    <location>
        <begin position="383"/>
        <end position="392"/>
    </location>
</feature>
<dbReference type="GO" id="GO:0007464">
    <property type="term" value="P:R3/R4 cell fate commitment"/>
    <property type="evidence" value="ECO:0007669"/>
    <property type="project" value="UniProtKB-ARBA"/>
</dbReference>
<keyword evidence="5 13" id="KW-0863">Zinc-finger</keyword>
<feature type="compositionally biased region" description="Polar residues" evidence="14">
    <location>
        <begin position="166"/>
        <end position="176"/>
    </location>
</feature>
<dbReference type="Pfam" id="PF00651">
    <property type="entry name" value="BTB"/>
    <property type="match status" value="1"/>
</dbReference>
<dbReference type="PROSITE" id="PS50097">
    <property type="entry name" value="BTB"/>
    <property type="match status" value="1"/>
</dbReference>
<organism evidence="17 18">
    <name type="scientific">Microctonus aethiopoides</name>
    <dbReference type="NCBI Taxonomy" id="144406"/>
    <lineage>
        <taxon>Eukaryota</taxon>
        <taxon>Metazoa</taxon>
        <taxon>Ecdysozoa</taxon>
        <taxon>Arthropoda</taxon>
        <taxon>Hexapoda</taxon>
        <taxon>Insecta</taxon>
        <taxon>Pterygota</taxon>
        <taxon>Neoptera</taxon>
        <taxon>Endopterygota</taxon>
        <taxon>Hymenoptera</taxon>
        <taxon>Apocrita</taxon>
        <taxon>Ichneumonoidea</taxon>
        <taxon>Braconidae</taxon>
        <taxon>Euphorinae</taxon>
        <taxon>Microctonus</taxon>
    </lineage>
</organism>
<feature type="domain" description="BTB" evidence="15">
    <location>
        <begin position="32"/>
        <end position="97"/>
    </location>
</feature>
<evidence type="ECO:0000259" key="16">
    <source>
        <dbReference type="PROSITE" id="PS50157"/>
    </source>
</evidence>
<comment type="caution">
    <text evidence="17">The sequence shown here is derived from an EMBL/GenBank/DDBJ whole genome shotgun (WGS) entry which is preliminary data.</text>
</comment>
<evidence type="ECO:0000259" key="15">
    <source>
        <dbReference type="PROSITE" id="PS50097"/>
    </source>
</evidence>
<evidence type="ECO:0000256" key="4">
    <source>
        <dbReference type="ARBA" id="ARBA00022737"/>
    </source>
</evidence>
<feature type="region of interest" description="Disordered" evidence="14">
    <location>
        <begin position="115"/>
        <end position="235"/>
    </location>
</feature>
<evidence type="ECO:0000313" key="18">
    <source>
        <dbReference type="Proteomes" id="UP001168990"/>
    </source>
</evidence>
<protein>
    <recommendedName>
        <fullName evidence="19">Longitudinals lacking protein</fullName>
    </recommendedName>
</protein>
<dbReference type="GO" id="GO:0048813">
    <property type="term" value="P:dendrite morphogenesis"/>
    <property type="evidence" value="ECO:0007669"/>
    <property type="project" value="UniProtKB-ARBA"/>
</dbReference>
<reference evidence="17" key="2">
    <citation type="submission" date="2023-03" db="EMBL/GenBank/DDBJ databases">
        <authorList>
            <person name="Inwood S.N."/>
            <person name="Skelly J.G."/>
            <person name="Guhlin J."/>
            <person name="Harrop T.W.R."/>
            <person name="Goldson S.G."/>
            <person name="Dearden P.K."/>
        </authorList>
    </citation>
    <scope>NUCLEOTIDE SEQUENCE</scope>
    <source>
        <strain evidence="17">Irish</strain>
        <tissue evidence="17">Whole body</tissue>
    </source>
</reference>
<dbReference type="GO" id="GO:0045467">
    <property type="term" value="P:R7 cell development"/>
    <property type="evidence" value="ECO:0007669"/>
    <property type="project" value="UniProtKB-ARBA"/>
</dbReference>
<feature type="compositionally biased region" description="Polar residues" evidence="14">
    <location>
        <begin position="138"/>
        <end position="148"/>
    </location>
</feature>
<evidence type="ECO:0000256" key="12">
    <source>
        <dbReference type="ARBA" id="ARBA00037382"/>
    </source>
</evidence>
<dbReference type="InterPro" id="IPR011333">
    <property type="entry name" value="SKP1/BTB/POZ_sf"/>
</dbReference>
<keyword evidence="7" id="KW-0862">Zinc</keyword>
<keyword evidence="4" id="KW-0677">Repeat</keyword>
<feature type="compositionally biased region" description="Low complexity" evidence="14">
    <location>
        <begin position="117"/>
        <end position="132"/>
    </location>
</feature>
<evidence type="ECO:0008006" key="19">
    <source>
        <dbReference type="Google" id="ProtNLM"/>
    </source>
</evidence>
<evidence type="ECO:0000313" key="17">
    <source>
        <dbReference type="EMBL" id="KAK0158743.1"/>
    </source>
</evidence>
<reference evidence="17" key="1">
    <citation type="journal article" date="2023" name="bioRxiv">
        <title>Scaffold-level genome assemblies of two parasitoid biocontrol wasps reveal the parthenogenesis mechanism and an associated novel virus.</title>
        <authorList>
            <person name="Inwood S."/>
            <person name="Skelly J."/>
            <person name="Guhlin J."/>
            <person name="Harrop T."/>
            <person name="Goldson S."/>
            <person name="Dearden P."/>
        </authorList>
    </citation>
    <scope>NUCLEOTIDE SEQUENCE</scope>
    <source>
        <strain evidence="17">Irish</strain>
        <tissue evidence="17">Whole body</tissue>
    </source>
</reference>
<dbReference type="GO" id="GO:0007526">
    <property type="term" value="P:larval somatic muscle development"/>
    <property type="evidence" value="ECO:0007669"/>
    <property type="project" value="UniProtKB-ARBA"/>
</dbReference>
<proteinExistence type="predicted"/>
<dbReference type="PROSITE" id="PS50157">
    <property type="entry name" value="ZINC_FINGER_C2H2_2"/>
    <property type="match status" value="3"/>
</dbReference>
<dbReference type="AlphaFoldDB" id="A0AA39F0Z8"/>
<keyword evidence="3" id="KW-0479">Metal-binding</keyword>
<dbReference type="GO" id="GO:0035167">
    <property type="term" value="P:larval lymph gland hemopoiesis"/>
    <property type="evidence" value="ECO:0007669"/>
    <property type="project" value="UniProtKB-ARBA"/>
</dbReference>
<keyword evidence="9" id="KW-0805">Transcription regulation</keyword>
<feature type="compositionally biased region" description="Polar residues" evidence="14">
    <location>
        <begin position="225"/>
        <end position="235"/>
    </location>
</feature>
<dbReference type="FunFam" id="3.30.710.10:FF:000091">
    <property type="entry name" value="Lola, isoform F"/>
    <property type="match status" value="1"/>
</dbReference>